<feature type="domain" description="Ada DNA repair metal-binding" evidence="13">
    <location>
        <begin position="221"/>
        <end position="284"/>
    </location>
</feature>
<evidence type="ECO:0000256" key="6">
    <source>
        <dbReference type="ARBA" id="ARBA00022833"/>
    </source>
</evidence>
<dbReference type="FunFam" id="3.40.10.10:FF:000001">
    <property type="entry name" value="DNA-3-methyladenine glycosylase 2"/>
    <property type="match status" value="1"/>
</dbReference>
<keyword evidence="11" id="KW-0234">DNA repair</keyword>
<comment type="cofactor">
    <cofactor evidence="1">
        <name>Zn(2+)</name>
        <dbReference type="ChEBI" id="CHEBI:29105"/>
    </cofactor>
</comment>
<dbReference type="GO" id="GO:0008270">
    <property type="term" value="F:zinc ion binding"/>
    <property type="evidence" value="ECO:0007669"/>
    <property type="project" value="InterPro"/>
</dbReference>
<reference evidence="14 15" key="1">
    <citation type="submission" date="2018-07" db="EMBL/GenBank/DDBJ databases">
        <title>Genome sequence of Roseomonas fauriae ATCC 49958.</title>
        <authorList>
            <person name="Sant'Anna F.H."/>
            <person name="Baldani J.I."/>
            <person name="Zilli J.E."/>
            <person name="Reis V.M."/>
            <person name="Hartmann A."/>
            <person name="Cruz L."/>
            <person name="de Souza E.M."/>
            <person name="de Oliveira Pedrosa F."/>
            <person name="Passaglia L.M.P."/>
        </authorList>
    </citation>
    <scope>NUCLEOTIDE SEQUENCE [LARGE SCALE GENOMIC DNA]</scope>
    <source>
        <strain evidence="14 15">ATCC 49958</strain>
    </source>
</reference>
<feature type="region of interest" description="Disordered" evidence="12">
    <location>
        <begin position="195"/>
        <end position="215"/>
    </location>
</feature>
<evidence type="ECO:0000256" key="4">
    <source>
        <dbReference type="ARBA" id="ARBA00022723"/>
    </source>
</evidence>
<evidence type="ECO:0000313" key="15">
    <source>
        <dbReference type="Proteomes" id="UP000476837"/>
    </source>
</evidence>
<evidence type="ECO:0000259" key="13">
    <source>
        <dbReference type="Pfam" id="PF02805"/>
    </source>
</evidence>
<keyword evidence="2" id="KW-0489">Methyltransferase</keyword>
<sequence>MLRPGLRRRPDDRRHPARQRQQPGRHLQHRRGHPEQGAAAGDGRSSRRRAGRALRHRLQPGQRLQPRRRGRQQGQAAGLRPADRWRDGRRGEGALRSGRLQQQRRHRQQQRGRHRQHRPAAGQGHAVRRAGRPVQPEPRHRLQPFRRHRQQGPAAGHRHPEVRLPRFASLPPRTSRPADLCRPSFLPAAFCVAQETGGPPSRHPRRSRLQDREDAMDEDAMWSAVTRRERDGDGRFVYAVRTTGVYCRPSCPSRRAKRENVAFHPNAAAAVAAGFRPCKRCHPDAPSSTLT</sequence>
<evidence type="ECO:0000256" key="3">
    <source>
        <dbReference type="ARBA" id="ARBA00022679"/>
    </source>
</evidence>
<evidence type="ECO:0000256" key="11">
    <source>
        <dbReference type="ARBA" id="ARBA00023204"/>
    </source>
</evidence>
<accession>A0A6L3AV86</accession>
<dbReference type="Proteomes" id="UP000476837">
    <property type="component" value="Unassembled WGS sequence"/>
</dbReference>
<proteinExistence type="predicted"/>
<feature type="compositionally biased region" description="Basic residues" evidence="12">
    <location>
        <begin position="46"/>
        <end position="58"/>
    </location>
</feature>
<evidence type="ECO:0000256" key="5">
    <source>
        <dbReference type="ARBA" id="ARBA00022763"/>
    </source>
</evidence>
<keyword evidence="8" id="KW-0238">DNA-binding</keyword>
<evidence type="ECO:0000256" key="12">
    <source>
        <dbReference type="SAM" id="MobiDB-lite"/>
    </source>
</evidence>
<evidence type="ECO:0000256" key="1">
    <source>
        <dbReference type="ARBA" id="ARBA00001947"/>
    </source>
</evidence>
<keyword evidence="6" id="KW-0862">Zinc</keyword>
<keyword evidence="10" id="KW-0804">Transcription</keyword>
<evidence type="ECO:0000256" key="8">
    <source>
        <dbReference type="ARBA" id="ARBA00023125"/>
    </source>
</evidence>
<keyword evidence="7" id="KW-0805">Transcription regulation</keyword>
<dbReference type="GO" id="GO:0006355">
    <property type="term" value="P:regulation of DNA-templated transcription"/>
    <property type="evidence" value="ECO:0007669"/>
    <property type="project" value="InterPro"/>
</dbReference>
<dbReference type="GO" id="GO:0032259">
    <property type="term" value="P:methylation"/>
    <property type="evidence" value="ECO:0007669"/>
    <property type="project" value="UniProtKB-KW"/>
</dbReference>
<evidence type="ECO:0000256" key="9">
    <source>
        <dbReference type="ARBA" id="ARBA00023159"/>
    </source>
</evidence>
<dbReference type="InterPro" id="IPR035451">
    <property type="entry name" value="Ada-like_dom_sf"/>
</dbReference>
<keyword evidence="4" id="KW-0479">Metal-binding</keyword>
<comment type="caution">
    <text evidence="14">The sequence shown here is derived from an EMBL/GenBank/DDBJ whole genome shotgun (WGS) entry which is preliminary data.</text>
</comment>
<keyword evidence="5" id="KW-0227">DNA damage</keyword>
<keyword evidence="9" id="KW-0010">Activator</keyword>
<evidence type="ECO:0000313" key="14">
    <source>
        <dbReference type="EMBL" id="KAA0681293.1"/>
    </source>
</evidence>
<evidence type="ECO:0000256" key="7">
    <source>
        <dbReference type="ARBA" id="ARBA00023015"/>
    </source>
</evidence>
<dbReference type="AlphaFoldDB" id="A0A6L3AV86"/>
<protein>
    <recommendedName>
        <fullName evidence="13">Ada DNA repair metal-binding domain-containing protein</fullName>
    </recommendedName>
</protein>
<gene>
    <name evidence="14" type="ORF">DS837_22650</name>
</gene>
<feature type="compositionally biased region" description="Basic residues" evidence="12">
    <location>
        <begin position="141"/>
        <end position="150"/>
    </location>
</feature>
<feature type="region of interest" description="Disordered" evidence="12">
    <location>
        <begin position="1"/>
        <end position="161"/>
    </location>
</feature>
<dbReference type="GO" id="GO:0003677">
    <property type="term" value="F:DNA binding"/>
    <property type="evidence" value="ECO:0007669"/>
    <property type="project" value="UniProtKB-KW"/>
</dbReference>
<dbReference type="SUPFAM" id="SSF57884">
    <property type="entry name" value="Ada DNA repair protein, N-terminal domain (N-Ada 10)"/>
    <property type="match status" value="1"/>
</dbReference>
<feature type="compositionally biased region" description="Basic residues" evidence="12">
    <location>
        <begin position="102"/>
        <end position="118"/>
    </location>
</feature>
<dbReference type="GO" id="GO:0008168">
    <property type="term" value="F:methyltransferase activity"/>
    <property type="evidence" value="ECO:0007669"/>
    <property type="project" value="UniProtKB-KW"/>
</dbReference>
<evidence type="ECO:0000256" key="2">
    <source>
        <dbReference type="ARBA" id="ARBA00022603"/>
    </source>
</evidence>
<evidence type="ECO:0000256" key="10">
    <source>
        <dbReference type="ARBA" id="ARBA00023163"/>
    </source>
</evidence>
<dbReference type="Gene3D" id="3.40.10.10">
    <property type="entry name" value="DNA Methylphosphotriester Repair Domain"/>
    <property type="match status" value="1"/>
</dbReference>
<dbReference type="Pfam" id="PF02805">
    <property type="entry name" value="Ada_Zn_binding"/>
    <property type="match status" value="1"/>
</dbReference>
<keyword evidence="3" id="KW-0808">Transferase</keyword>
<dbReference type="GO" id="GO:0006307">
    <property type="term" value="P:DNA alkylation repair"/>
    <property type="evidence" value="ECO:0007669"/>
    <property type="project" value="UniProtKB-ARBA"/>
</dbReference>
<name>A0A6L3AV86_AZOBR</name>
<dbReference type="InterPro" id="IPR004026">
    <property type="entry name" value="Ada_DNA_repair_Zn-bd"/>
</dbReference>
<feature type="compositionally biased region" description="Basic and acidic residues" evidence="12">
    <location>
        <begin position="81"/>
        <end position="93"/>
    </location>
</feature>
<organism evidence="14 15">
    <name type="scientific">Azospirillum brasilense</name>
    <dbReference type="NCBI Taxonomy" id="192"/>
    <lineage>
        <taxon>Bacteria</taxon>
        <taxon>Pseudomonadati</taxon>
        <taxon>Pseudomonadota</taxon>
        <taxon>Alphaproteobacteria</taxon>
        <taxon>Rhodospirillales</taxon>
        <taxon>Azospirillaceae</taxon>
        <taxon>Azospirillum</taxon>
    </lineage>
</organism>
<dbReference type="EMBL" id="QOKV01000017">
    <property type="protein sequence ID" value="KAA0681293.1"/>
    <property type="molecule type" value="Genomic_DNA"/>
</dbReference>